<dbReference type="InterPro" id="IPR032319">
    <property type="entry name" value="CLP1_P"/>
</dbReference>
<comment type="similarity">
    <text evidence="2">Belongs to the Clp1 family. NOL9/GRC3 subfamily.</text>
</comment>
<evidence type="ECO:0000256" key="8">
    <source>
        <dbReference type="ARBA" id="ARBA00023242"/>
    </source>
</evidence>
<dbReference type="GO" id="GO:0000448">
    <property type="term" value="P:cleavage in ITS2 between 5.8S rRNA and LSU-rRNA of tricistronic rRNA transcript (SSU-rRNA, 5.8S rRNA, LSU-rRNA)"/>
    <property type="evidence" value="ECO:0007669"/>
    <property type="project" value="TreeGrafter"/>
</dbReference>
<sequence>MVGKPIAKPIAKKKNRKRRNKAGNRAATGTAPDISLFVADVSDNEEGTRASQGTAESTETLILASDTEDPTPEPSSVAPVTPSEMADDLSYWERTQACIFPGDKKYRHILLVDNSPIFVFGRFRVQCLFGTATINDVVLEAGNFGAERWEDACFPYNMEMPGILKHKHGCQNKSPNMQRLKWRLAQCTQDAQQIVSAYHSSKAVVLIEGRIDDEDPDYIFRTFCQTVGYYSMLPVISHYGKVMGSYAFSKKPLSPLYSDSVESPIKEWDRSVNEHIDRNQVTIVLGNKGVGKSSLTRHLANIRRNQKADNVYVLDLDVGQPLFGPPGSIGLHKVEYPLLGASFAFQQLEFTNSIFIGTIDLSRIDPKEYAIRIESLMKTYRSLEPGNHLIVNTPGWIEDSGVHYINAILDVVLPDYMFNLRSQKFQNYKPRQSDVTRRSLRIFEPFVHRNLGDQFSEDRPPQLSASSMRSLQCTAYMSALGPVFATMRPYEVGFSNMILHLSVGTTRLPDNMYLGAFNQTFVALCSTEKKNVRRLMNNEKMPYRVVGEGGQPIEWLKCIGYGLVRAVDVEKRRFYLLTPVSLKELKKVNVLSRCEDINLSQNYMACQAHKEAPYWIWVKTDTTRSRSDRDKDLMSHLYNKVDFVTMKKRYYKHTARNELDN</sequence>
<dbReference type="SUPFAM" id="SSF52540">
    <property type="entry name" value="P-loop containing nucleoside triphosphate hydrolases"/>
    <property type="match status" value="2"/>
</dbReference>
<keyword evidence="8" id="KW-0539">Nucleus</keyword>
<evidence type="ECO:0000256" key="2">
    <source>
        <dbReference type="ARBA" id="ARBA00011003"/>
    </source>
</evidence>
<evidence type="ECO:0000313" key="13">
    <source>
        <dbReference type="WBParaSite" id="L893_g32768.t1"/>
    </source>
</evidence>
<dbReference type="InterPro" id="IPR027417">
    <property type="entry name" value="P-loop_NTPase"/>
</dbReference>
<evidence type="ECO:0000256" key="5">
    <source>
        <dbReference type="ARBA" id="ARBA00022741"/>
    </source>
</evidence>
<feature type="compositionally biased region" description="Basic residues" evidence="9">
    <location>
        <begin position="10"/>
        <end position="22"/>
    </location>
</feature>
<accession>A0A1I8A5G5</accession>
<evidence type="ECO:0000256" key="9">
    <source>
        <dbReference type="SAM" id="MobiDB-lite"/>
    </source>
</evidence>
<dbReference type="Gene3D" id="3.40.50.300">
    <property type="entry name" value="P-loop containing nucleotide triphosphate hydrolases"/>
    <property type="match status" value="1"/>
</dbReference>
<dbReference type="Pfam" id="PF25467">
    <property type="entry name" value="NOL9_C"/>
    <property type="match status" value="1"/>
</dbReference>
<dbReference type="AlphaFoldDB" id="A0A1I8A5G5"/>
<dbReference type="GO" id="GO:0005524">
    <property type="term" value="F:ATP binding"/>
    <property type="evidence" value="ECO:0007669"/>
    <property type="project" value="UniProtKB-KW"/>
</dbReference>
<evidence type="ECO:0000259" key="10">
    <source>
        <dbReference type="Pfam" id="PF16575"/>
    </source>
</evidence>
<keyword evidence="3" id="KW-0698">rRNA processing</keyword>
<feature type="region of interest" description="Disordered" evidence="9">
    <location>
        <begin position="63"/>
        <end position="82"/>
    </location>
</feature>
<evidence type="ECO:0000256" key="3">
    <source>
        <dbReference type="ARBA" id="ARBA00022552"/>
    </source>
</evidence>
<comment type="subcellular location">
    <subcellularLocation>
        <location evidence="1">Nucleus</location>
        <location evidence="1">Nucleolus</location>
    </subcellularLocation>
</comment>
<evidence type="ECO:0000256" key="6">
    <source>
        <dbReference type="ARBA" id="ARBA00022777"/>
    </source>
</evidence>
<organism evidence="12 13">
    <name type="scientific">Steinernema glaseri</name>
    <dbReference type="NCBI Taxonomy" id="37863"/>
    <lineage>
        <taxon>Eukaryota</taxon>
        <taxon>Metazoa</taxon>
        <taxon>Ecdysozoa</taxon>
        <taxon>Nematoda</taxon>
        <taxon>Chromadorea</taxon>
        <taxon>Rhabditida</taxon>
        <taxon>Tylenchina</taxon>
        <taxon>Panagrolaimomorpha</taxon>
        <taxon>Strongyloidoidea</taxon>
        <taxon>Steinernematidae</taxon>
        <taxon>Steinernema</taxon>
    </lineage>
</organism>
<evidence type="ECO:0000256" key="4">
    <source>
        <dbReference type="ARBA" id="ARBA00022679"/>
    </source>
</evidence>
<feature type="domain" description="Clp1 P-loop" evidence="10">
    <location>
        <begin position="286"/>
        <end position="436"/>
    </location>
</feature>
<dbReference type="PANTHER" id="PTHR12755">
    <property type="entry name" value="CLEAVAGE/POLYADENYLATION FACTOR IA SUBUNIT CLP1P"/>
    <property type="match status" value="1"/>
</dbReference>
<feature type="domain" description="NOL9 C-terminal" evidence="11">
    <location>
        <begin position="487"/>
        <end position="596"/>
    </location>
</feature>
<feature type="region of interest" description="Disordered" evidence="9">
    <location>
        <begin position="1"/>
        <end position="29"/>
    </location>
</feature>
<evidence type="ECO:0000256" key="7">
    <source>
        <dbReference type="ARBA" id="ARBA00022840"/>
    </source>
</evidence>
<protein>
    <submittedName>
        <fullName evidence="13">CLP1_P domain-containing protein</fullName>
    </submittedName>
</protein>
<keyword evidence="7" id="KW-0067">ATP-binding</keyword>
<dbReference type="InterPro" id="IPR045116">
    <property type="entry name" value="Clp1/Grc3"/>
</dbReference>
<dbReference type="WBParaSite" id="L893_g32768.t1">
    <property type="protein sequence ID" value="L893_g32768.t1"/>
    <property type="gene ID" value="L893_g32768"/>
</dbReference>
<dbReference type="InterPro" id="IPR057570">
    <property type="entry name" value="NOL9_C"/>
</dbReference>
<dbReference type="GO" id="GO:0005730">
    <property type="term" value="C:nucleolus"/>
    <property type="evidence" value="ECO:0007669"/>
    <property type="project" value="UniProtKB-SubCell"/>
</dbReference>
<reference evidence="13" key="1">
    <citation type="submission" date="2016-11" db="UniProtKB">
        <authorList>
            <consortium name="WormBaseParasite"/>
        </authorList>
    </citation>
    <scope>IDENTIFICATION</scope>
</reference>
<name>A0A1I8A5G5_9BILA</name>
<evidence type="ECO:0000259" key="11">
    <source>
        <dbReference type="Pfam" id="PF25467"/>
    </source>
</evidence>
<keyword evidence="6" id="KW-0418">Kinase</keyword>
<keyword evidence="12" id="KW-1185">Reference proteome</keyword>
<dbReference type="Proteomes" id="UP000095287">
    <property type="component" value="Unplaced"/>
</dbReference>
<keyword evidence="4" id="KW-0808">Transferase</keyword>
<keyword evidence="5" id="KW-0547">Nucleotide-binding</keyword>
<dbReference type="Pfam" id="PF16575">
    <property type="entry name" value="CLP1_P"/>
    <property type="match status" value="1"/>
</dbReference>
<evidence type="ECO:0000313" key="12">
    <source>
        <dbReference type="Proteomes" id="UP000095287"/>
    </source>
</evidence>
<proteinExistence type="inferred from homology"/>
<evidence type="ECO:0000256" key="1">
    <source>
        <dbReference type="ARBA" id="ARBA00004604"/>
    </source>
</evidence>
<dbReference type="PANTHER" id="PTHR12755:SF3">
    <property type="entry name" value="POLYNUCLEOTIDE 5'-HYDROXYL-KINASE NOL9"/>
    <property type="match status" value="1"/>
</dbReference>
<dbReference type="GO" id="GO:0051731">
    <property type="term" value="F:polynucleotide 5'-hydroxyl-kinase activity"/>
    <property type="evidence" value="ECO:0007669"/>
    <property type="project" value="InterPro"/>
</dbReference>